<accession>G9MF71</accession>
<dbReference type="HOGENOM" id="CLU_243647_0_0_1"/>
<feature type="compositionally biased region" description="Basic and acidic residues" evidence="5">
    <location>
        <begin position="514"/>
        <end position="531"/>
    </location>
</feature>
<evidence type="ECO:0000256" key="3">
    <source>
        <dbReference type="ARBA" id="ARBA00022989"/>
    </source>
</evidence>
<keyword evidence="3 6" id="KW-1133">Transmembrane helix</keyword>
<keyword evidence="4 6" id="KW-0472">Membrane</keyword>
<dbReference type="STRING" id="413071.G9MF71"/>
<dbReference type="Proteomes" id="UP000007115">
    <property type="component" value="Unassembled WGS sequence"/>
</dbReference>
<keyword evidence="8" id="KW-1185">Reference proteome</keyword>
<dbReference type="InterPro" id="IPR045863">
    <property type="entry name" value="CorA_TM1_TM2"/>
</dbReference>
<keyword evidence="2 6" id="KW-0812">Transmembrane</keyword>
<evidence type="ECO:0008006" key="9">
    <source>
        <dbReference type="Google" id="ProtNLM"/>
    </source>
</evidence>
<proteinExistence type="predicted"/>
<feature type="compositionally biased region" description="Basic and acidic residues" evidence="5">
    <location>
        <begin position="607"/>
        <end position="624"/>
    </location>
</feature>
<dbReference type="GO" id="GO:0016020">
    <property type="term" value="C:membrane"/>
    <property type="evidence" value="ECO:0007669"/>
    <property type="project" value="UniProtKB-SubCell"/>
</dbReference>
<feature type="region of interest" description="Disordered" evidence="5">
    <location>
        <begin position="739"/>
        <end position="764"/>
    </location>
</feature>
<dbReference type="eggNOG" id="ENOG502S5DR">
    <property type="taxonomic scope" value="Eukaryota"/>
</dbReference>
<dbReference type="InterPro" id="IPR050829">
    <property type="entry name" value="CorA_MIT"/>
</dbReference>
<dbReference type="Gene3D" id="1.20.58.340">
    <property type="entry name" value="Magnesium transport protein CorA, transmembrane region"/>
    <property type="match status" value="1"/>
</dbReference>
<sequence length="1614" mass="184078">MDHSSSSRRRQDVDQQHRRRRDFSNSSFERTSSNIQLSPEREFRPSLRDIKISDNDFEVFYGEEPVAVLPAGTDAPDVAASYDTRTTSLRTPSRLSDEYISEKNTPKIPSFVEAIENDGGKAEQVEEAGLSWTVTLPTNNEQSMLYTNLTESNSVWKVEKSYDKKIGTTSLESIYSIKYSISEMGQGKVTIFCPQGPLRDDENLAVVQAKWLHVQRSSMSVKVLEKLVMDCPIINADIRRVAILLLEAVERSFFRESENGAYIEPGSVLRYAGTRHTPHDSHSFVATEPVVFVAFPFVELASSRNNHGSHERDEYYPRTLLQNLYGFDVVTSQGKHQVIHKMPVGSQPNDTLFVNQLWCLVIGSDILITMSDRPAYDMLGDTIEKRTDYFRQPLRIEIVDIDGFQHSMSISSKTTWVDFFRHVIFTVHGNLISIMDYELVDRADEVVTAERWVELAKATRPSLLKFYLVERKTPVSRSSSVSSRRSSRSGIKRLLLLDYARRDHRRNSKSSILRHHDGRHDEDSSSSERKAVSKRAATPGRARYPRSPTDTQWYDEPTEEKYQRPRGQTDSYSETNNPVFYPPSAATIKTIDSSDESYSEADGTSPSKRDSPDVDNAYKDAKDSIEDETSPYNVFTPSEHRRPSSSGNVYDDIRHAWSPTRYDHSSINKEQPPASDFEERGEDITSLEDNFSYLHDDDKNETSKENTVDVLLSEDGISSTKNFGIQMGDEGASKYIETSATQSKKPATAYQKVQVEDGSESSEEDNVDVYAYLGLARATAADTTTELNVADDAMLKDENDNSHPIISTELENRENAPEKRDILRNSAVFPQGVSHDGVYSRSRSVSSSTDDSFHSRGRSRTRRQRPWRWDSPGLFHNSSSSPPGVRFHPQERNSSDKDNLEMSPYGSSNATKVDALPIQTAVPFFFWRQTSISSTFSSHDTPEQILIKLLDQIDERISDDPISKYYSKVPELTMDDVLMRQESLYEAGLEKGSNIGQDESSQSNKLGVPGTIDLRTTSIFTLHSAENQAEAMNKLGDKNNVESVEALSTNLAHQANDQMKKQDQLLWEESQREHDSECTYIIRNFSSQVKKSHVQRRKPASGKIHYLVCGDCKAAKPYQSAKDALDHLHEKHIDCQHNNSERPYDDPCYVWLHRIWHDGYPMRSSRDGLLGIMGDFIEELSYICNYVRELHNMTTRDSSTGDAAPTPPLSVSITHSFQQIVKMFVFRSKQLSLINRRRSLVGGSSLENFPLVQRIDRKIDELLSLEMDANERIIDLLENAKKDIFLSGIGSHSEMLEAETVRVQFLALAFISGIQRPLLQPSFTGRSYVKDTLLQLYKDYTSRLHFQANNRPRKRVFLDIHSLEEELQALDKLVDSQESCLYNVLTLIDPLTSRYTTETRVREFRAEVQYGNVQLHQLIERRREIDNLATRLWILKDQVKQTIEIMEEDHGKAIRVFTVVTLFFLPLSFVSSFLGMNTADVRNSEWNQQIFWVTGIPMTIAVLSLAFIYGYKGEEIRDWMLQDRGHQYSSSTFHDMNSQISLEARWKEWNPAATAKQNITERRAFGSLIRSKIKNTSGWKRNSNESFKGPDGSDGRHLIRRRNTEDSLAPMRRS</sequence>
<feature type="region of interest" description="Disordered" evidence="5">
    <location>
        <begin position="507"/>
        <end position="681"/>
    </location>
</feature>
<evidence type="ECO:0000256" key="5">
    <source>
        <dbReference type="SAM" id="MobiDB-lite"/>
    </source>
</evidence>
<feature type="compositionally biased region" description="Basic residues" evidence="5">
    <location>
        <begin position="855"/>
        <end position="866"/>
    </location>
</feature>
<evidence type="ECO:0000313" key="8">
    <source>
        <dbReference type="Proteomes" id="UP000007115"/>
    </source>
</evidence>
<dbReference type="RefSeq" id="XP_013961253.1">
    <property type="nucleotide sequence ID" value="XM_014105778.1"/>
</dbReference>
<feature type="region of interest" description="Disordered" evidence="5">
    <location>
        <begin position="1579"/>
        <end position="1614"/>
    </location>
</feature>
<dbReference type="Pfam" id="PF01544">
    <property type="entry name" value="CorA"/>
    <property type="match status" value="1"/>
</dbReference>
<protein>
    <recommendedName>
        <fullName evidence="9">Mg2+ transporter protein, CorA-like/Zinc transport protein ZntB</fullName>
    </recommendedName>
</protein>
<feature type="compositionally biased region" description="Polar residues" evidence="5">
    <location>
        <begin position="24"/>
        <end position="37"/>
    </location>
</feature>
<feature type="region of interest" description="Disordered" evidence="5">
    <location>
        <begin position="1"/>
        <end position="40"/>
    </location>
</feature>
<dbReference type="OMA" id="EEIRDWM"/>
<name>G9MF71_HYPVG</name>
<dbReference type="PANTHER" id="PTHR47685:SF1">
    <property type="entry name" value="MAGNESIUM TRANSPORT PROTEIN CORA"/>
    <property type="match status" value="1"/>
</dbReference>
<dbReference type="GeneID" id="25789970"/>
<feature type="compositionally biased region" description="Basic and acidic residues" evidence="5">
    <location>
        <begin position="1591"/>
        <end position="1605"/>
    </location>
</feature>
<feature type="compositionally biased region" description="Basic and acidic residues" evidence="5">
    <location>
        <begin position="1"/>
        <end position="16"/>
    </location>
</feature>
<comment type="subcellular location">
    <subcellularLocation>
        <location evidence="1">Membrane</location>
        <topology evidence="1">Multi-pass membrane protein</topology>
    </subcellularLocation>
</comment>
<feature type="transmembrane region" description="Helical" evidence="6">
    <location>
        <begin position="1490"/>
        <end position="1511"/>
    </location>
</feature>
<dbReference type="OrthoDB" id="5430750at2759"/>
<evidence type="ECO:0000313" key="7">
    <source>
        <dbReference type="EMBL" id="EHK27037.1"/>
    </source>
</evidence>
<organism evidence="7 8">
    <name type="scientific">Hypocrea virens (strain Gv29-8 / FGSC 10586)</name>
    <name type="common">Gliocladium virens</name>
    <name type="synonym">Trichoderma virens</name>
    <dbReference type="NCBI Taxonomy" id="413071"/>
    <lineage>
        <taxon>Eukaryota</taxon>
        <taxon>Fungi</taxon>
        <taxon>Dikarya</taxon>
        <taxon>Ascomycota</taxon>
        <taxon>Pezizomycotina</taxon>
        <taxon>Sordariomycetes</taxon>
        <taxon>Hypocreomycetidae</taxon>
        <taxon>Hypocreales</taxon>
        <taxon>Hypocreaceae</taxon>
        <taxon>Trichoderma</taxon>
    </lineage>
</organism>
<evidence type="ECO:0000256" key="4">
    <source>
        <dbReference type="ARBA" id="ARBA00023136"/>
    </source>
</evidence>
<dbReference type="SUPFAM" id="SSF144083">
    <property type="entry name" value="Magnesium transport protein CorA, transmembrane region"/>
    <property type="match status" value="1"/>
</dbReference>
<evidence type="ECO:0000256" key="6">
    <source>
        <dbReference type="SAM" id="Phobius"/>
    </source>
</evidence>
<reference evidence="7 8" key="1">
    <citation type="journal article" date="2011" name="Genome Biol.">
        <title>Comparative genome sequence analysis underscores mycoparasitism as the ancestral life style of Trichoderma.</title>
        <authorList>
            <person name="Kubicek C.P."/>
            <person name="Herrera-Estrella A."/>
            <person name="Seidl-Seiboth V."/>
            <person name="Martinez D.A."/>
            <person name="Druzhinina I.S."/>
            <person name="Thon M."/>
            <person name="Zeilinger S."/>
            <person name="Casas-Flores S."/>
            <person name="Horwitz B.A."/>
            <person name="Mukherjee P.K."/>
            <person name="Mukherjee M."/>
            <person name="Kredics L."/>
            <person name="Alcaraz L.D."/>
            <person name="Aerts A."/>
            <person name="Antal Z."/>
            <person name="Atanasova L."/>
            <person name="Cervantes-Badillo M.G."/>
            <person name="Challacombe J."/>
            <person name="Chertkov O."/>
            <person name="McCluskey K."/>
            <person name="Coulpier F."/>
            <person name="Deshpande N."/>
            <person name="von Doehren H."/>
            <person name="Ebbole D.J."/>
            <person name="Esquivel-Naranjo E.U."/>
            <person name="Fekete E."/>
            <person name="Flipphi M."/>
            <person name="Glaser F."/>
            <person name="Gomez-Rodriguez E.Y."/>
            <person name="Gruber S."/>
            <person name="Han C."/>
            <person name="Henrissat B."/>
            <person name="Hermosa R."/>
            <person name="Hernandez-Onate M."/>
            <person name="Karaffa L."/>
            <person name="Kosti I."/>
            <person name="Le Crom S."/>
            <person name="Lindquist E."/>
            <person name="Lucas S."/>
            <person name="Luebeck M."/>
            <person name="Luebeck P.S."/>
            <person name="Margeot A."/>
            <person name="Metz B."/>
            <person name="Misra M."/>
            <person name="Nevalainen H."/>
            <person name="Omann M."/>
            <person name="Packer N."/>
            <person name="Perrone G."/>
            <person name="Uresti-Rivera E.E."/>
            <person name="Salamov A."/>
            <person name="Schmoll M."/>
            <person name="Seiboth B."/>
            <person name="Shapiro H."/>
            <person name="Sukno S."/>
            <person name="Tamayo-Ramos J.A."/>
            <person name="Tisch D."/>
            <person name="Wiest A."/>
            <person name="Wilkinson H.H."/>
            <person name="Zhang M."/>
            <person name="Coutinho P.M."/>
            <person name="Kenerley C.M."/>
            <person name="Monte E."/>
            <person name="Baker S.E."/>
            <person name="Grigoriev I.V."/>
        </authorList>
    </citation>
    <scope>NUCLEOTIDE SEQUENCE [LARGE SCALE GENOMIC DNA]</scope>
    <source>
        <strain evidence="8">Gv29-8 / FGSC 10586</strain>
    </source>
</reference>
<dbReference type="GO" id="GO:0046873">
    <property type="term" value="F:metal ion transmembrane transporter activity"/>
    <property type="evidence" value="ECO:0007669"/>
    <property type="project" value="InterPro"/>
</dbReference>
<dbReference type="EMBL" id="ABDF02000001">
    <property type="protein sequence ID" value="EHK27037.1"/>
    <property type="molecule type" value="Genomic_DNA"/>
</dbReference>
<comment type="caution">
    <text evidence="7">The sequence shown here is derived from an EMBL/GenBank/DDBJ whole genome shotgun (WGS) entry which is preliminary data.</text>
</comment>
<dbReference type="PANTHER" id="PTHR47685">
    <property type="entry name" value="MAGNESIUM TRANSPORT PROTEIN CORA"/>
    <property type="match status" value="1"/>
</dbReference>
<gene>
    <name evidence="7" type="ORF">TRIVIDRAFT_196917</name>
</gene>
<feature type="compositionally biased region" description="Basic and acidic residues" evidence="5">
    <location>
        <begin position="651"/>
        <end position="667"/>
    </location>
</feature>
<feature type="region of interest" description="Disordered" evidence="5">
    <location>
        <begin position="833"/>
        <end position="910"/>
    </location>
</feature>
<dbReference type="VEuPathDB" id="FungiDB:TRIVIDRAFT_196917"/>
<feature type="transmembrane region" description="Helical" evidence="6">
    <location>
        <begin position="1456"/>
        <end position="1478"/>
    </location>
</feature>
<evidence type="ECO:0000256" key="1">
    <source>
        <dbReference type="ARBA" id="ARBA00004141"/>
    </source>
</evidence>
<dbReference type="InParanoid" id="G9MF71"/>
<feature type="compositionally biased region" description="Polar residues" evidence="5">
    <location>
        <begin position="566"/>
        <end position="578"/>
    </location>
</feature>
<dbReference type="InterPro" id="IPR002523">
    <property type="entry name" value="MgTranspt_CorA/ZnTranspt_ZntB"/>
</dbReference>
<evidence type="ECO:0000256" key="2">
    <source>
        <dbReference type="ARBA" id="ARBA00022692"/>
    </source>
</evidence>
<feature type="compositionally biased region" description="Basic and acidic residues" evidence="5">
    <location>
        <begin position="888"/>
        <end position="900"/>
    </location>
</feature>
<feature type="region of interest" description="Disordered" evidence="5">
    <location>
        <begin position="794"/>
        <end position="817"/>
    </location>
</feature>
<feature type="compositionally biased region" description="Low complexity" evidence="5">
    <location>
        <begin position="840"/>
        <end position="850"/>
    </location>
</feature>